<dbReference type="PROSITE" id="PS50111">
    <property type="entry name" value="CHEMOTAXIS_TRANSDUC_2"/>
    <property type="match status" value="1"/>
</dbReference>
<evidence type="ECO:0000256" key="12">
    <source>
        <dbReference type="SAM" id="Phobius"/>
    </source>
</evidence>
<feature type="coiled-coil region" evidence="11">
    <location>
        <begin position="353"/>
        <end position="380"/>
    </location>
</feature>
<feature type="transmembrane region" description="Helical" evidence="12">
    <location>
        <begin position="73"/>
        <end position="92"/>
    </location>
</feature>
<evidence type="ECO:0000256" key="9">
    <source>
        <dbReference type="ARBA" id="ARBA00029447"/>
    </source>
</evidence>
<evidence type="ECO:0000256" key="2">
    <source>
        <dbReference type="ARBA" id="ARBA00022475"/>
    </source>
</evidence>
<keyword evidence="6 12" id="KW-1133">Transmembrane helix</keyword>
<dbReference type="Pfam" id="PF00015">
    <property type="entry name" value="MCPsignal"/>
    <property type="match status" value="1"/>
</dbReference>
<dbReference type="SMART" id="SM00283">
    <property type="entry name" value="MA"/>
    <property type="match status" value="1"/>
</dbReference>
<comment type="subcellular location">
    <subcellularLocation>
        <location evidence="1">Cell membrane</location>
        <topology evidence="1">Multi-pass membrane protein</topology>
    </subcellularLocation>
</comment>
<protein>
    <submittedName>
        <fullName evidence="14">Methyl-accepting chemotaxis protein</fullName>
    </submittedName>
</protein>
<evidence type="ECO:0000256" key="1">
    <source>
        <dbReference type="ARBA" id="ARBA00004651"/>
    </source>
</evidence>
<keyword evidence="11" id="KW-0175">Coiled coil</keyword>
<feature type="domain" description="Methyl-accepting transducer" evidence="13">
    <location>
        <begin position="153"/>
        <end position="389"/>
    </location>
</feature>
<dbReference type="STRING" id="53406.SAMN05421553_1745"/>
<dbReference type="PANTHER" id="PTHR32089:SF120">
    <property type="entry name" value="METHYL-ACCEPTING CHEMOTAXIS PROTEIN TLPQ"/>
    <property type="match status" value="1"/>
</dbReference>
<comment type="similarity">
    <text evidence="9">Belongs to the methyl-accepting chemotaxis (MCP) protein family.</text>
</comment>
<evidence type="ECO:0000259" key="13">
    <source>
        <dbReference type="PROSITE" id="PS50111"/>
    </source>
</evidence>
<dbReference type="EMBL" id="FNSC01000001">
    <property type="protein sequence ID" value="SEC95573.1"/>
    <property type="molecule type" value="Genomic_DNA"/>
</dbReference>
<accession>A0A1H4WQG6</accession>
<evidence type="ECO:0000256" key="3">
    <source>
        <dbReference type="ARBA" id="ARBA00022481"/>
    </source>
</evidence>
<keyword evidence="8 10" id="KW-0807">Transducer</keyword>
<dbReference type="GO" id="GO:0006935">
    <property type="term" value="P:chemotaxis"/>
    <property type="evidence" value="ECO:0007669"/>
    <property type="project" value="UniProtKB-KW"/>
</dbReference>
<evidence type="ECO:0000256" key="6">
    <source>
        <dbReference type="ARBA" id="ARBA00022989"/>
    </source>
</evidence>
<organism evidence="14 15">
    <name type="scientific">Pseudomonas anguilliseptica</name>
    <dbReference type="NCBI Taxonomy" id="53406"/>
    <lineage>
        <taxon>Bacteria</taxon>
        <taxon>Pseudomonadati</taxon>
        <taxon>Pseudomonadota</taxon>
        <taxon>Gammaproteobacteria</taxon>
        <taxon>Pseudomonadales</taxon>
        <taxon>Pseudomonadaceae</taxon>
        <taxon>Pseudomonas</taxon>
    </lineage>
</organism>
<evidence type="ECO:0000256" key="5">
    <source>
        <dbReference type="ARBA" id="ARBA00022692"/>
    </source>
</evidence>
<dbReference type="GO" id="GO:0005886">
    <property type="term" value="C:plasma membrane"/>
    <property type="evidence" value="ECO:0007669"/>
    <property type="project" value="UniProtKB-SubCell"/>
</dbReference>
<evidence type="ECO:0000256" key="11">
    <source>
        <dbReference type="SAM" id="Coils"/>
    </source>
</evidence>
<sequence>MNAIKGLYADPSGNYMTKGEPDFAMARELLHSKEYHAYKAKIMKPIDDFFVLLDARTQAVVNTTAKEMVNAKLIFIGVLFVLLIAIGLLIYFNKRSLHALLGTTPGEIDRVVSELSRGNLAVQFPAASADSVIGNLNTMNGTLKTMIEGALNTSHKLLTAANDIAQRVDNTSTRTHQQTDMTDLVATAVHEMALTVQEIARNASRSAEATHEVRQEGLQANDSVNEFTQNIQGMASDINRASDAVSQLATQVASIDQVLAVIRSISEQTNLLALNAAIEAARAGEMGRGFAVVADEVRTLAGRTQGSTDEIQQMIAALKKGADDAVTSMQTGQRATEKGVSGSLKTSQSLHVIAAQIDELSNMNQQAATATEEQASVTEEINRNVLSIADLAKSTSADIGRCAQGCNELRQLSTELAQAMNRFKL</sequence>
<reference evidence="15" key="1">
    <citation type="submission" date="2016-10" db="EMBL/GenBank/DDBJ databases">
        <authorList>
            <person name="Varghese N."/>
            <person name="Submissions S."/>
        </authorList>
    </citation>
    <scope>NUCLEOTIDE SEQUENCE [LARGE SCALE GENOMIC DNA]</scope>
    <source>
        <strain evidence="15">DSM 12111</strain>
    </source>
</reference>
<keyword evidence="15" id="KW-1185">Reference proteome</keyword>
<evidence type="ECO:0000256" key="8">
    <source>
        <dbReference type="ARBA" id="ARBA00023224"/>
    </source>
</evidence>
<dbReference type="InterPro" id="IPR004089">
    <property type="entry name" value="MCPsignal_dom"/>
</dbReference>
<evidence type="ECO:0000256" key="7">
    <source>
        <dbReference type="ARBA" id="ARBA00023136"/>
    </source>
</evidence>
<keyword evidence="4" id="KW-0145">Chemotaxis</keyword>
<gene>
    <name evidence="14" type="ORF">SAMN05421553_1745</name>
</gene>
<dbReference type="CDD" id="cd11386">
    <property type="entry name" value="MCP_signal"/>
    <property type="match status" value="1"/>
</dbReference>
<dbReference type="SUPFAM" id="SSF58104">
    <property type="entry name" value="Methyl-accepting chemotaxis protein (MCP) signaling domain"/>
    <property type="match status" value="1"/>
</dbReference>
<dbReference type="FunFam" id="1.10.287.950:FF:000001">
    <property type="entry name" value="Methyl-accepting chemotaxis sensory transducer"/>
    <property type="match status" value="1"/>
</dbReference>
<keyword evidence="2" id="KW-1003">Cell membrane</keyword>
<name>A0A1H4WQG6_PSEAG</name>
<keyword evidence="3" id="KW-0488">Methylation</keyword>
<keyword evidence="7 12" id="KW-0472">Membrane</keyword>
<proteinExistence type="inferred from homology"/>
<evidence type="ECO:0000256" key="4">
    <source>
        <dbReference type="ARBA" id="ARBA00022500"/>
    </source>
</evidence>
<dbReference type="GO" id="GO:0007165">
    <property type="term" value="P:signal transduction"/>
    <property type="evidence" value="ECO:0007669"/>
    <property type="project" value="UniProtKB-KW"/>
</dbReference>
<dbReference type="AlphaFoldDB" id="A0A1H4WQG6"/>
<keyword evidence="5 12" id="KW-0812">Transmembrane</keyword>
<evidence type="ECO:0000256" key="10">
    <source>
        <dbReference type="PROSITE-ProRule" id="PRU00284"/>
    </source>
</evidence>
<dbReference type="Gene3D" id="1.10.287.950">
    <property type="entry name" value="Methyl-accepting chemotaxis protein"/>
    <property type="match status" value="1"/>
</dbReference>
<evidence type="ECO:0000313" key="14">
    <source>
        <dbReference type="EMBL" id="SEC95573.1"/>
    </source>
</evidence>
<dbReference type="PANTHER" id="PTHR32089">
    <property type="entry name" value="METHYL-ACCEPTING CHEMOTAXIS PROTEIN MCPB"/>
    <property type="match status" value="1"/>
</dbReference>
<dbReference type="Proteomes" id="UP000242849">
    <property type="component" value="Unassembled WGS sequence"/>
</dbReference>
<evidence type="ECO:0000313" key="15">
    <source>
        <dbReference type="Proteomes" id="UP000242849"/>
    </source>
</evidence>